<dbReference type="GO" id="GO:0005506">
    <property type="term" value="F:iron ion binding"/>
    <property type="evidence" value="ECO:0007669"/>
    <property type="project" value="TreeGrafter"/>
</dbReference>
<dbReference type="InterPro" id="IPR042244">
    <property type="entry name" value="HypD_2_sf"/>
</dbReference>
<dbReference type="STRING" id="643648.Slip_0391"/>
<evidence type="ECO:0000256" key="2">
    <source>
        <dbReference type="ARBA" id="ARBA00022723"/>
    </source>
</evidence>
<evidence type="ECO:0000256" key="1">
    <source>
        <dbReference type="ARBA" id="ARBA00007888"/>
    </source>
</evidence>
<organism evidence="4 5">
    <name type="scientific">Syntrophothermus lipocalidus (strain DSM 12680 / TGB-C1)</name>
    <dbReference type="NCBI Taxonomy" id="643648"/>
    <lineage>
        <taxon>Bacteria</taxon>
        <taxon>Bacillati</taxon>
        <taxon>Bacillota</taxon>
        <taxon>Clostridia</taxon>
        <taxon>Eubacteriales</taxon>
        <taxon>Syntrophomonadaceae</taxon>
        <taxon>Syntrophothermus</taxon>
    </lineage>
</organism>
<dbReference type="Gene3D" id="3.40.50.11740">
    <property type="entry name" value="HypD, alpha/beta domain 2"/>
    <property type="match status" value="2"/>
</dbReference>
<keyword evidence="5" id="KW-1185">Reference proteome</keyword>
<accession>D7CKE0</accession>
<reference evidence="4 5" key="2">
    <citation type="journal article" date="2010" name="Stand. Genomic Sci.">
        <title>Complete genome sequence of Syntrophothermus lipocalidus type strain (TGB-C1).</title>
        <authorList>
            <person name="Djao O.D."/>
            <person name="Zhang X."/>
            <person name="Lucas S."/>
            <person name="Lapidus A."/>
            <person name="Del Rio T.G."/>
            <person name="Nolan M."/>
            <person name="Tice H."/>
            <person name="Cheng J.F."/>
            <person name="Han C."/>
            <person name="Tapia R."/>
            <person name="Goodwin L."/>
            <person name="Pitluck S."/>
            <person name="Liolios K."/>
            <person name="Ivanova N."/>
            <person name="Mavromatis K."/>
            <person name="Mikhailova N."/>
            <person name="Ovchinnikova G."/>
            <person name="Pati A."/>
            <person name="Brambilla E."/>
            <person name="Chen A."/>
            <person name="Palaniappan K."/>
            <person name="Land M."/>
            <person name="Hauser L."/>
            <person name="Chang Y.J."/>
            <person name="Jeffries C.D."/>
            <person name="Rohde M."/>
            <person name="Sikorski J."/>
            <person name="Spring S."/>
            <person name="Goker M."/>
            <person name="Detter J.C."/>
            <person name="Woyke T."/>
            <person name="Bristow J."/>
            <person name="Eisen J.A."/>
            <person name="Markowitz V."/>
            <person name="Hugenholtz P."/>
            <person name="Kyrpides N.C."/>
            <person name="Klenk H.P."/>
        </authorList>
    </citation>
    <scope>NUCLEOTIDE SEQUENCE [LARGE SCALE GENOMIC DNA]</scope>
    <source>
        <strain evidence="5">DSM 12680 / TGB-C1</strain>
    </source>
</reference>
<evidence type="ECO:0000313" key="5">
    <source>
        <dbReference type="Proteomes" id="UP000000378"/>
    </source>
</evidence>
<dbReference type="Pfam" id="PF01924">
    <property type="entry name" value="HypD"/>
    <property type="match status" value="1"/>
</dbReference>
<evidence type="ECO:0000313" key="4">
    <source>
        <dbReference type="EMBL" id="ADI01175.1"/>
    </source>
</evidence>
<dbReference type="Gene3D" id="6.10.20.100">
    <property type="match status" value="1"/>
</dbReference>
<dbReference type="OrthoDB" id="9770424at2"/>
<reference evidence="5" key="1">
    <citation type="journal article" date="2010" name="Stand. Genomic Sci.">
        <title>Complete genome sequence of Syntrophothermus lipocalidus type strain (TGB-C1T).</title>
        <authorList>
            <consortium name="US DOE Joint Genome Institute (JGI-PGF)"/>
            <person name="Djao O."/>
            <person name="Zhang X."/>
            <person name="Lucas S."/>
            <person name="Lapidus A."/>
            <person name="Glavina Del Rio T."/>
            <person name="Nolan M."/>
            <person name="Tice H."/>
            <person name="Cheng J."/>
            <person name="Han C."/>
            <person name="Tapia R."/>
            <person name="Goodwin L."/>
            <person name="Pitluck S."/>
            <person name="Liolios K."/>
            <person name="Ivanova N."/>
            <person name="Mavromatis K."/>
            <person name="Mikhailova N."/>
            <person name="Ovchinnikova G."/>
            <person name="Pati A."/>
            <person name="Brambilla E."/>
            <person name="Chen A."/>
            <person name="Palaniappan K."/>
            <person name="Land M."/>
            <person name="Hauser L."/>
            <person name="Chang Y."/>
            <person name="Jeffries C."/>
            <person name="Rohde M."/>
            <person name="Sikorski J."/>
            <person name="Spring S."/>
            <person name="Goker M."/>
            <person name="Detter J."/>
            <person name="Woyke T."/>
            <person name="Bristow J."/>
            <person name="Eisen J."/>
            <person name="Markowitz V."/>
            <person name="Hugenholtz P."/>
            <person name="Kyrpides N."/>
            <person name="Klenk H."/>
        </authorList>
    </citation>
    <scope>NUCLEOTIDE SEQUENCE [LARGE SCALE GENOMIC DNA]</scope>
    <source>
        <strain evidence="5">DSM 12680 / TGB-C1</strain>
    </source>
</reference>
<dbReference type="Proteomes" id="UP000000378">
    <property type="component" value="Chromosome"/>
</dbReference>
<dbReference type="EMBL" id="CP002048">
    <property type="protein sequence ID" value="ADI01175.1"/>
    <property type="molecule type" value="Genomic_DNA"/>
</dbReference>
<dbReference type="PANTHER" id="PTHR30149">
    <property type="entry name" value="HYDROGENASE PROTEIN ASSEMBLY PROTEIN HYPD"/>
    <property type="match status" value="1"/>
</dbReference>
<dbReference type="PANTHER" id="PTHR30149:SF0">
    <property type="entry name" value="HYDROGENASE MATURATION FACTOR HYPD"/>
    <property type="match status" value="1"/>
</dbReference>
<evidence type="ECO:0000256" key="3">
    <source>
        <dbReference type="ARBA" id="ARBA00023004"/>
    </source>
</evidence>
<dbReference type="GO" id="GO:0051539">
    <property type="term" value="F:4 iron, 4 sulfur cluster binding"/>
    <property type="evidence" value="ECO:0007669"/>
    <property type="project" value="TreeGrafter"/>
</dbReference>
<sequence length="358" mass="38987">MRNSKEYAERLLADIKREKREVSLMEVCGTHTVAIARSGLRSLVPPNLKLLSGPGCPVCVTAQSDIDAVIELARRPGVILVTFGDMMRVPGSESSLQEEKARGADVRVVYSPSDALEIARQNPERETVFLGIGFETTAPAVALTIEQAAASGLANFSVWSLHKLVGPALDAVFSDESVKVDGLICPGHVSAVTGVKPYEPVVSRYHKPCVITGFETLDILEGIWLLLRQLNQGVAEIEIQYRRIVRPEGNPLAQAAIERVFTATDASWRGLGIIPASGLAIREEYGAWDAQRRFDIPEGKERIIKGCRCGDVLRGVITPYECPLFGQACTPVKPVGPCMVSQEGACAAYYRYGRSHRL</sequence>
<dbReference type="GO" id="GO:0051604">
    <property type="term" value="P:protein maturation"/>
    <property type="evidence" value="ECO:0007669"/>
    <property type="project" value="TreeGrafter"/>
</dbReference>
<dbReference type="PIRSF" id="PIRSF005622">
    <property type="entry name" value="Hydrgn_mat_hypD"/>
    <property type="match status" value="1"/>
</dbReference>
<gene>
    <name evidence="4" type="ordered locus">Slip_0391</name>
</gene>
<proteinExistence type="inferred from homology"/>
<name>D7CKE0_SYNLT</name>
<keyword evidence="2" id="KW-0479">Metal-binding</keyword>
<dbReference type="InterPro" id="IPR042243">
    <property type="entry name" value="HypD_1"/>
</dbReference>
<dbReference type="InterPro" id="IPR002780">
    <property type="entry name" value="Hyd_form_HypD"/>
</dbReference>
<dbReference type="eggNOG" id="COG0409">
    <property type="taxonomic scope" value="Bacteria"/>
</dbReference>
<comment type="similarity">
    <text evidence="1">Belongs to the HypD family.</text>
</comment>
<protein>
    <submittedName>
        <fullName evidence="4">Hydrogenase expression/formation protein HypD</fullName>
    </submittedName>
</protein>
<keyword evidence="3" id="KW-0408">Iron</keyword>
<dbReference type="KEGG" id="slp:Slip_0391"/>
<dbReference type="HOGENOM" id="CLU_048562_1_0_9"/>
<dbReference type="RefSeq" id="WP_013174577.1">
    <property type="nucleotide sequence ID" value="NC_014220.1"/>
</dbReference>
<dbReference type="NCBIfam" id="TIGR00075">
    <property type="entry name" value="hypD"/>
    <property type="match status" value="1"/>
</dbReference>
<dbReference type="AlphaFoldDB" id="D7CKE0"/>
<dbReference type="GO" id="GO:0070025">
    <property type="term" value="F:carbon monoxide binding"/>
    <property type="evidence" value="ECO:0007669"/>
    <property type="project" value="TreeGrafter"/>
</dbReference>